<evidence type="ECO:0000259" key="1">
    <source>
        <dbReference type="Pfam" id="PF12146"/>
    </source>
</evidence>
<dbReference type="PANTHER" id="PTHR11614">
    <property type="entry name" value="PHOSPHOLIPASE-RELATED"/>
    <property type="match status" value="1"/>
</dbReference>
<accession>A0A368VCM2</accession>
<protein>
    <submittedName>
        <fullName evidence="2">Alpha-beta hydrolase superfamily lysophospholipase</fullName>
    </submittedName>
</protein>
<dbReference type="EMBL" id="QPIZ01000006">
    <property type="protein sequence ID" value="RCW37384.1"/>
    <property type="molecule type" value="Genomic_DNA"/>
</dbReference>
<dbReference type="InterPro" id="IPR022742">
    <property type="entry name" value="Hydrolase_4"/>
</dbReference>
<dbReference type="InterPro" id="IPR051044">
    <property type="entry name" value="MAG_DAG_Lipase"/>
</dbReference>
<evidence type="ECO:0000313" key="3">
    <source>
        <dbReference type="Proteomes" id="UP000252733"/>
    </source>
</evidence>
<sequence length="310" mass="34885">MFCPGSALNVVINVMFAPVLIEESKHIMQNREFNLVAGDGTFLIGRLWRPAGNAVAVICIVHGIGEHSGRYDQWARQFCNQGYLVYSVDLRGHGRSEGRRGHIDQINNYLDDIGSLIRLVKHNWDELPVFLYGHSMGGNLVLNFLLRKRQDFAGAIVTSPWLNLVNPPAPFIQKAASFLNHLFPKMTFPTGIKSSELSSIPEQQKSSDTDKLMHHKISVRLFNELKRSATEVLAHPSRFSIPLFFAHGTADAITDFKTTRQFSESIGDNAGFYGAKNARHELHCEPVAEDLYFFITSWIGDILKETRDAE</sequence>
<feature type="domain" description="Serine aminopeptidase S33" evidence="1">
    <location>
        <begin position="54"/>
        <end position="286"/>
    </location>
</feature>
<organism evidence="2 3">
    <name type="scientific">Marinilabilia salmonicolor</name>
    <dbReference type="NCBI Taxonomy" id="989"/>
    <lineage>
        <taxon>Bacteria</taxon>
        <taxon>Pseudomonadati</taxon>
        <taxon>Bacteroidota</taxon>
        <taxon>Bacteroidia</taxon>
        <taxon>Marinilabiliales</taxon>
        <taxon>Marinilabiliaceae</taxon>
        <taxon>Marinilabilia</taxon>
    </lineage>
</organism>
<reference evidence="2 3" key="1">
    <citation type="submission" date="2018-07" db="EMBL/GenBank/DDBJ databases">
        <title>Freshwater and sediment microbial communities from various areas in North America, analyzing microbe dynamics in response to fracking.</title>
        <authorList>
            <person name="Lamendella R."/>
        </authorList>
    </citation>
    <scope>NUCLEOTIDE SEQUENCE [LARGE SCALE GENOMIC DNA]</scope>
    <source>
        <strain evidence="2 3">160A</strain>
    </source>
</reference>
<dbReference type="SUPFAM" id="SSF53474">
    <property type="entry name" value="alpha/beta-Hydrolases"/>
    <property type="match status" value="1"/>
</dbReference>
<evidence type="ECO:0000313" key="2">
    <source>
        <dbReference type="EMBL" id="RCW37384.1"/>
    </source>
</evidence>
<comment type="caution">
    <text evidence="2">The sequence shown here is derived from an EMBL/GenBank/DDBJ whole genome shotgun (WGS) entry which is preliminary data.</text>
</comment>
<name>A0A368VCM2_9BACT</name>
<dbReference type="Proteomes" id="UP000252733">
    <property type="component" value="Unassembled WGS sequence"/>
</dbReference>
<keyword evidence="2" id="KW-0378">Hydrolase</keyword>
<dbReference type="AlphaFoldDB" id="A0A368VCM2"/>
<gene>
    <name evidence="2" type="ORF">DFO77_10677</name>
</gene>
<proteinExistence type="predicted"/>
<dbReference type="GO" id="GO:0016787">
    <property type="term" value="F:hydrolase activity"/>
    <property type="evidence" value="ECO:0007669"/>
    <property type="project" value="UniProtKB-KW"/>
</dbReference>
<dbReference type="Gene3D" id="3.40.50.1820">
    <property type="entry name" value="alpha/beta hydrolase"/>
    <property type="match status" value="1"/>
</dbReference>
<dbReference type="Pfam" id="PF12146">
    <property type="entry name" value="Hydrolase_4"/>
    <property type="match status" value="1"/>
</dbReference>
<dbReference type="InterPro" id="IPR029058">
    <property type="entry name" value="AB_hydrolase_fold"/>
</dbReference>
<keyword evidence="3" id="KW-1185">Reference proteome</keyword>